<dbReference type="Proteomes" id="UP000475862">
    <property type="component" value="Unassembled WGS sequence"/>
</dbReference>
<organism evidence="1 2">
    <name type="scientific">Aphis glycines</name>
    <name type="common">Soybean aphid</name>
    <dbReference type="NCBI Taxonomy" id="307491"/>
    <lineage>
        <taxon>Eukaryota</taxon>
        <taxon>Metazoa</taxon>
        <taxon>Ecdysozoa</taxon>
        <taxon>Arthropoda</taxon>
        <taxon>Hexapoda</taxon>
        <taxon>Insecta</taxon>
        <taxon>Pterygota</taxon>
        <taxon>Neoptera</taxon>
        <taxon>Paraneoptera</taxon>
        <taxon>Hemiptera</taxon>
        <taxon>Sternorrhyncha</taxon>
        <taxon>Aphidomorpha</taxon>
        <taxon>Aphidoidea</taxon>
        <taxon>Aphididae</taxon>
        <taxon>Aphidini</taxon>
        <taxon>Aphis</taxon>
        <taxon>Aphis</taxon>
    </lineage>
</organism>
<protein>
    <submittedName>
        <fullName evidence="1">Uncharacterized protein</fullName>
    </submittedName>
</protein>
<feature type="non-terminal residue" evidence="1">
    <location>
        <position position="1"/>
    </location>
</feature>
<evidence type="ECO:0000313" key="2">
    <source>
        <dbReference type="Proteomes" id="UP000475862"/>
    </source>
</evidence>
<proteinExistence type="predicted"/>
<reference evidence="1 2" key="1">
    <citation type="submission" date="2019-08" db="EMBL/GenBank/DDBJ databases">
        <title>The genome of the soybean aphid Biotype 1, its phylome, world population structure and adaptation to the North American continent.</title>
        <authorList>
            <person name="Giordano R."/>
            <person name="Donthu R.K."/>
            <person name="Hernandez A.G."/>
            <person name="Wright C.L."/>
            <person name="Zimin A.V."/>
        </authorList>
    </citation>
    <scope>NUCLEOTIDE SEQUENCE [LARGE SCALE GENOMIC DNA]</scope>
    <source>
        <tissue evidence="1">Whole aphids</tissue>
    </source>
</reference>
<dbReference type="OrthoDB" id="6577365at2759"/>
<gene>
    <name evidence="1" type="ORF">AGLY_003047</name>
</gene>
<name>A0A6G0U4I7_APHGL</name>
<evidence type="ECO:0000313" key="1">
    <source>
        <dbReference type="EMBL" id="KAE9543136.1"/>
    </source>
</evidence>
<keyword evidence="2" id="KW-1185">Reference proteome</keyword>
<sequence length="339" mass="38497">NEHSYCLDIVNHDHNYFKIQDEAEPQEQVLAVLSMPNIQPHCYTIVPGIQRSTEIIRDNLGFIYLACLEKKQGGQCTATAAISSDRENKSFKLSKQHNHLVKPFDLDVPFLREHITEKALTKTVNSYVPRGIYMESIVNFPEAANNYTFIQCAERMRRLRQEMFLATPQNISDFHDLLNNDKNQTFTLTLQKLQFYQGPLVVNGIIKGVLYCNIAHIQKIEQHLRNVCKCNGNYFVYNSVYNSNTCINVFVDALDGENKGISISSSSGFIIVHTVVNERGNKFSKISIVNVSNSDLNFSSSSTTTCTAFFCFVITNCLNSGSRIYLDINHFYTINVTIV</sequence>
<comment type="caution">
    <text evidence="1">The sequence shown here is derived from an EMBL/GenBank/DDBJ whole genome shotgun (WGS) entry which is preliminary data.</text>
</comment>
<accession>A0A6G0U4I7</accession>
<dbReference type="AlphaFoldDB" id="A0A6G0U4I7"/>
<dbReference type="EMBL" id="VYZN01000009">
    <property type="protein sequence ID" value="KAE9543136.1"/>
    <property type="molecule type" value="Genomic_DNA"/>
</dbReference>